<proteinExistence type="predicted"/>
<evidence type="ECO:0000313" key="1">
    <source>
        <dbReference type="EMBL" id="SIT45727.1"/>
    </source>
</evidence>
<name>A0A1N7SED0_9BURK</name>
<protein>
    <submittedName>
        <fullName evidence="1">Uncharacterized protein</fullName>
    </submittedName>
</protein>
<dbReference type="Proteomes" id="UP000187012">
    <property type="component" value="Unassembled WGS sequence"/>
</dbReference>
<organism evidence="1 2">
    <name type="scientific">Paraburkholderia ribeironis</name>
    <dbReference type="NCBI Taxonomy" id="1247936"/>
    <lineage>
        <taxon>Bacteria</taxon>
        <taxon>Pseudomonadati</taxon>
        <taxon>Pseudomonadota</taxon>
        <taxon>Betaproteobacteria</taxon>
        <taxon>Burkholderiales</taxon>
        <taxon>Burkholderiaceae</taxon>
        <taxon>Paraburkholderia</taxon>
    </lineage>
</organism>
<accession>A0A1N7SED0</accession>
<keyword evidence="2" id="KW-1185">Reference proteome</keyword>
<dbReference type="OrthoDB" id="8926609at2"/>
<dbReference type="AlphaFoldDB" id="A0A1N7SED0"/>
<dbReference type="EMBL" id="CYGX02000058">
    <property type="protein sequence ID" value="SIT45727.1"/>
    <property type="molecule type" value="Genomic_DNA"/>
</dbReference>
<gene>
    <name evidence="1" type="ORF">BN2475_580070</name>
</gene>
<reference evidence="1 2" key="1">
    <citation type="submission" date="2016-12" db="EMBL/GenBank/DDBJ databases">
        <authorList>
            <person name="Song W.-J."/>
            <person name="Kurnit D.M."/>
        </authorList>
    </citation>
    <scope>NUCLEOTIDE SEQUENCE [LARGE SCALE GENOMIC DNA]</scope>
    <source>
        <strain evidence="1 2">STM7296</strain>
    </source>
</reference>
<dbReference type="RefSeq" id="WP_094782066.1">
    <property type="nucleotide sequence ID" value="NZ_CYGX02000058.1"/>
</dbReference>
<sequence length="83" mass="9454">MRAASEQSLRFLVEKWLAPASLASVHVTEFSRTRLGGRRYVRVETSFEAGSRGLFFFRHDDGCWCVFPPTADRQNLQAHPRAA</sequence>
<evidence type="ECO:0000313" key="2">
    <source>
        <dbReference type="Proteomes" id="UP000187012"/>
    </source>
</evidence>